<feature type="non-terminal residue" evidence="1">
    <location>
        <position position="1"/>
    </location>
</feature>
<proteinExistence type="predicted"/>
<dbReference type="Proteomes" id="UP000076584">
    <property type="component" value="Unassembled WGS sequence"/>
</dbReference>
<keyword evidence="2" id="KW-1185">Reference proteome</keyword>
<evidence type="ECO:0000313" key="1">
    <source>
        <dbReference type="EMBL" id="KZL81506.1"/>
    </source>
</evidence>
<feature type="non-terminal residue" evidence="1">
    <location>
        <position position="183"/>
    </location>
</feature>
<gene>
    <name evidence="1" type="ORF">CI238_10141</name>
</gene>
<organism evidence="1 2">
    <name type="scientific">Colletotrichum incanum</name>
    <name type="common">Soybean anthracnose fungus</name>
    <dbReference type="NCBI Taxonomy" id="1573173"/>
    <lineage>
        <taxon>Eukaryota</taxon>
        <taxon>Fungi</taxon>
        <taxon>Dikarya</taxon>
        <taxon>Ascomycota</taxon>
        <taxon>Pezizomycotina</taxon>
        <taxon>Sordariomycetes</taxon>
        <taxon>Hypocreomycetidae</taxon>
        <taxon>Glomerellales</taxon>
        <taxon>Glomerellaceae</taxon>
        <taxon>Colletotrichum</taxon>
        <taxon>Colletotrichum spaethianum species complex</taxon>
    </lineage>
</organism>
<reference evidence="1 2" key="1">
    <citation type="submission" date="2015-06" db="EMBL/GenBank/DDBJ databases">
        <title>Survival trade-offs in plant roots during colonization by closely related pathogenic and mutualistic fungi.</title>
        <authorList>
            <person name="Hacquard S."/>
            <person name="Kracher B."/>
            <person name="Hiruma K."/>
            <person name="Weinman A."/>
            <person name="Muench P."/>
            <person name="Garrido Oter R."/>
            <person name="Ver Loren van Themaat E."/>
            <person name="Dallerey J.-F."/>
            <person name="Damm U."/>
            <person name="Henrissat B."/>
            <person name="Lespinet O."/>
            <person name="Thon M."/>
            <person name="Kemen E."/>
            <person name="McHardy A.C."/>
            <person name="Schulze-Lefert P."/>
            <person name="O'Connell R.J."/>
        </authorList>
    </citation>
    <scope>NUCLEOTIDE SEQUENCE [LARGE SCALE GENOMIC DNA]</scope>
    <source>
        <strain evidence="1 2">MAFF 238704</strain>
    </source>
</reference>
<dbReference type="AlphaFoldDB" id="A0A167BMS3"/>
<sequence length="183" mass="20778">LGREEGRHVVLQVRWRRGQGHGRCHHAHLGRHLEAGEASFTRQRRKREAIKLACGVVYSVSLRSPPTANRNGPCGRIEVLRQLGWREERTAMSIMKETSRPRYGVYIGRRRQAEKGETYLGLYSQVRHQRRNGCVGLLCAFVLCCTQTKIAGVLMRTTMPCHEVVQTIFPPGQSGLFTLLSSR</sequence>
<dbReference type="EMBL" id="LFIW01001627">
    <property type="protein sequence ID" value="KZL81506.1"/>
    <property type="molecule type" value="Genomic_DNA"/>
</dbReference>
<protein>
    <submittedName>
        <fullName evidence="1">Uncharacterized protein</fullName>
    </submittedName>
</protein>
<name>A0A167BMS3_COLIC</name>
<evidence type="ECO:0000313" key="2">
    <source>
        <dbReference type="Proteomes" id="UP000076584"/>
    </source>
</evidence>
<accession>A0A167BMS3</accession>
<comment type="caution">
    <text evidence="1">The sequence shown here is derived from an EMBL/GenBank/DDBJ whole genome shotgun (WGS) entry which is preliminary data.</text>
</comment>